<gene>
    <name evidence="2" type="ORF">SCOCK_170182</name>
</gene>
<keyword evidence="3" id="KW-1185">Reference proteome</keyword>
<dbReference type="EMBL" id="CAJSLV010000045">
    <property type="protein sequence ID" value="CAG6392624.1"/>
    <property type="molecule type" value="Genomic_DNA"/>
</dbReference>
<evidence type="ECO:0000313" key="3">
    <source>
        <dbReference type="Proteomes" id="UP001152519"/>
    </source>
</evidence>
<organism evidence="2 3">
    <name type="scientific">Actinacidiphila cocklensis</name>
    <dbReference type="NCBI Taxonomy" id="887465"/>
    <lineage>
        <taxon>Bacteria</taxon>
        <taxon>Bacillati</taxon>
        <taxon>Actinomycetota</taxon>
        <taxon>Actinomycetes</taxon>
        <taxon>Kitasatosporales</taxon>
        <taxon>Streptomycetaceae</taxon>
        <taxon>Actinacidiphila</taxon>
    </lineage>
</organism>
<accession>A0A9W4GQF5</accession>
<feature type="compositionally biased region" description="Basic and acidic residues" evidence="1">
    <location>
        <begin position="12"/>
        <end position="26"/>
    </location>
</feature>
<sequence>MGLVIPTGKHLLKSETQRRESPEGPVKRSRRKLPFLENSTACQKSTPDMLIPRRVPYVVRDEVPLKKHTARTLCTQGLFLSGCRSCVVCHRDYPEAFTESLILAQDERWRRA</sequence>
<name>A0A9W4GQF5_9ACTN</name>
<evidence type="ECO:0000256" key="1">
    <source>
        <dbReference type="SAM" id="MobiDB-lite"/>
    </source>
</evidence>
<evidence type="ECO:0000313" key="2">
    <source>
        <dbReference type="EMBL" id="CAG6392624.1"/>
    </source>
</evidence>
<comment type="caution">
    <text evidence="2">The sequence shown here is derived from an EMBL/GenBank/DDBJ whole genome shotgun (WGS) entry which is preliminary data.</text>
</comment>
<protein>
    <submittedName>
        <fullName evidence="2">Uncharacterized protein</fullName>
    </submittedName>
</protein>
<proteinExistence type="predicted"/>
<reference evidence="2" key="1">
    <citation type="submission" date="2021-05" db="EMBL/GenBank/DDBJ databases">
        <authorList>
            <person name="Arsene-Ploetze F."/>
        </authorList>
    </citation>
    <scope>NUCLEOTIDE SEQUENCE</scope>
    <source>
        <strain evidence="2">DSM 42138</strain>
    </source>
</reference>
<dbReference type="Proteomes" id="UP001152519">
    <property type="component" value="Unassembled WGS sequence"/>
</dbReference>
<dbReference type="AlphaFoldDB" id="A0A9W4GQF5"/>
<feature type="region of interest" description="Disordered" evidence="1">
    <location>
        <begin position="1"/>
        <end position="30"/>
    </location>
</feature>